<protein>
    <submittedName>
        <fullName evidence="10">Glycerol-3-phosphate dehydrogenase/oxidase</fullName>
    </submittedName>
</protein>
<evidence type="ECO:0000313" key="11">
    <source>
        <dbReference type="Proteomes" id="UP000649289"/>
    </source>
</evidence>
<dbReference type="PANTHER" id="PTHR11985">
    <property type="entry name" value="GLYCEROL-3-PHOSPHATE DEHYDROGENASE"/>
    <property type="match status" value="1"/>
</dbReference>
<keyword evidence="5" id="KW-0274">FAD</keyword>
<proteinExistence type="inferred from homology"/>
<dbReference type="InterPro" id="IPR031656">
    <property type="entry name" value="DAO_C"/>
</dbReference>
<feature type="compositionally biased region" description="Basic residues" evidence="7">
    <location>
        <begin position="77"/>
        <end position="90"/>
    </location>
</feature>
<dbReference type="Pfam" id="PF01266">
    <property type="entry name" value="DAO"/>
    <property type="match status" value="1"/>
</dbReference>
<keyword evidence="3" id="KW-0285">Flavoprotein</keyword>
<evidence type="ECO:0000256" key="3">
    <source>
        <dbReference type="ARBA" id="ARBA00022630"/>
    </source>
</evidence>
<feature type="compositionally biased region" description="Basic residues" evidence="7">
    <location>
        <begin position="13"/>
        <end position="38"/>
    </location>
</feature>
<dbReference type="InterPro" id="IPR000447">
    <property type="entry name" value="G3P_DH_FAD-dep"/>
</dbReference>
<keyword evidence="11" id="KW-1185">Reference proteome</keyword>
<evidence type="ECO:0000259" key="8">
    <source>
        <dbReference type="Pfam" id="PF01266"/>
    </source>
</evidence>
<dbReference type="Proteomes" id="UP000649289">
    <property type="component" value="Unassembled WGS sequence"/>
</dbReference>
<evidence type="ECO:0000256" key="5">
    <source>
        <dbReference type="ARBA" id="ARBA00022827"/>
    </source>
</evidence>
<keyword evidence="4" id="KW-0319">Glycerol metabolism</keyword>
<organism evidence="10 11">
    <name type="scientific">Nocardioides hwasunensis</name>
    <dbReference type="NCBI Taxonomy" id="397258"/>
    <lineage>
        <taxon>Bacteria</taxon>
        <taxon>Bacillati</taxon>
        <taxon>Actinomycetota</taxon>
        <taxon>Actinomycetes</taxon>
        <taxon>Propionibacteriales</taxon>
        <taxon>Nocardioidaceae</taxon>
        <taxon>Nocardioides</taxon>
    </lineage>
</organism>
<dbReference type="PANTHER" id="PTHR11985:SF35">
    <property type="entry name" value="ANAEROBIC GLYCEROL-3-PHOSPHATE DEHYDROGENASE SUBUNIT A"/>
    <property type="match status" value="1"/>
</dbReference>
<feature type="compositionally biased region" description="Low complexity" evidence="7">
    <location>
        <begin position="1"/>
        <end position="12"/>
    </location>
</feature>
<dbReference type="PRINTS" id="PR01001">
    <property type="entry name" value="FADG3PDH"/>
</dbReference>
<dbReference type="EMBL" id="JACXYY010000008">
    <property type="protein sequence ID" value="MBD3916732.1"/>
    <property type="molecule type" value="Genomic_DNA"/>
</dbReference>
<evidence type="ECO:0000256" key="4">
    <source>
        <dbReference type="ARBA" id="ARBA00022798"/>
    </source>
</evidence>
<dbReference type="Gene3D" id="3.50.50.60">
    <property type="entry name" value="FAD/NAD(P)-binding domain"/>
    <property type="match status" value="1"/>
</dbReference>
<evidence type="ECO:0000313" key="10">
    <source>
        <dbReference type="EMBL" id="MBD3916732.1"/>
    </source>
</evidence>
<evidence type="ECO:0000259" key="9">
    <source>
        <dbReference type="Pfam" id="PF16901"/>
    </source>
</evidence>
<comment type="cofactor">
    <cofactor evidence="1">
        <name>FAD</name>
        <dbReference type="ChEBI" id="CHEBI:57692"/>
    </cofactor>
</comment>
<gene>
    <name evidence="10" type="ORF">IEZ25_19095</name>
</gene>
<comment type="caution">
    <text evidence="10">The sequence shown here is derived from an EMBL/GenBank/DDBJ whole genome shotgun (WGS) entry which is preliminary data.</text>
</comment>
<dbReference type="Pfam" id="PF16901">
    <property type="entry name" value="DAO_C"/>
    <property type="match status" value="1"/>
</dbReference>
<reference evidence="10 11" key="1">
    <citation type="submission" date="2020-09" db="EMBL/GenBank/DDBJ databases">
        <title>novel species in genus Nocardioides.</title>
        <authorList>
            <person name="Zhang G."/>
        </authorList>
    </citation>
    <scope>NUCLEOTIDE SEQUENCE [LARGE SCALE GENOMIC DNA]</scope>
    <source>
        <strain evidence="10 11">19197</strain>
    </source>
</reference>
<dbReference type="InterPro" id="IPR006076">
    <property type="entry name" value="FAD-dep_OxRdtase"/>
</dbReference>
<feature type="compositionally biased region" description="Basic residues" evidence="7">
    <location>
        <begin position="106"/>
        <end position="121"/>
    </location>
</feature>
<feature type="region of interest" description="Disordered" evidence="7">
    <location>
        <begin position="1"/>
        <end position="200"/>
    </location>
</feature>
<dbReference type="SUPFAM" id="SSF51905">
    <property type="entry name" value="FAD/NAD(P)-binding domain"/>
    <property type="match status" value="1"/>
</dbReference>
<evidence type="ECO:0000256" key="6">
    <source>
        <dbReference type="ARBA" id="ARBA00023002"/>
    </source>
</evidence>
<evidence type="ECO:0000256" key="1">
    <source>
        <dbReference type="ARBA" id="ARBA00001974"/>
    </source>
</evidence>
<feature type="domain" description="Alpha-glycerophosphate oxidase C-terminal" evidence="9">
    <location>
        <begin position="606"/>
        <end position="701"/>
    </location>
</feature>
<dbReference type="Gene3D" id="3.30.9.10">
    <property type="entry name" value="D-Amino Acid Oxidase, subunit A, domain 2"/>
    <property type="match status" value="1"/>
</dbReference>
<feature type="compositionally biased region" description="Basic and acidic residues" evidence="7">
    <location>
        <begin position="91"/>
        <end position="105"/>
    </location>
</feature>
<comment type="similarity">
    <text evidence="2">Belongs to the FAD-dependent glycerol-3-phosphate dehydrogenase family.</text>
</comment>
<keyword evidence="6" id="KW-0560">Oxidoreductase</keyword>
<feature type="compositionally biased region" description="Basic and acidic residues" evidence="7">
    <location>
        <begin position="141"/>
        <end position="163"/>
    </location>
</feature>
<name>A0ABR8MPE4_9ACTN</name>
<dbReference type="PROSITE" id="PS00978">
    <property type="entry name" value="FAD_G3PDH_2"/>
    <property type="match status" value="1"/>
</dbReference>
<evidence type="ECO:0000256" key="2">
    <source>
        <dbReference type="ARBA" id="ARBA00007330"/>
    </source>
</evidence>
<sequence length="729" mass="77302">MRYSVTHVVTSSHRSRGRRPTARRIPRRCARLHPRRRVAAHDTDGGRPTGRGLADDDLPRVARHGLAAGRPDDPRVGRGRRRDHGGRGRHHDAERHRGGGAEHRPRAARQRALRAHRRARPRPAAALPPPPPRPLAGGAARDPHRGDRERPGVGRDPRGRRAADGALSHAVGPGLRVLGTDHDGRRPGPGGARRSAPPPRLLLPGAAVSIGRRIAPGLVGIPDEVDVVVVGLGITGAGVALDAVTRGLTVLAVDAHDLAFGTSRWSSKLVHGGLRYLAQGQLAIAHESAVERGILMDVTAPHLVHPLPMLTPVDDAMTRGKAALTWGGLHAGDLLRRTAHTTSRTLPRPRRLNVTETLNLAPSLRADTLRGGLLAWDGQLEDDARLVTTVARTAASYGAEVRTRARVTSATGTRVEVRDELTGTTYAVRARAVVNATGVWAGDLDEQVRLRPSRGTHLVLRGSSLPQTRVAVMVPIPGTSARFAMVLPQPDGTIYVGLTDVPADGPLPDVPVPSEDEVDLLLEVVASTFTTPPTRADVVGAFAGLRPLLEVAGTDETADLSRRHAILTSATGVTTIVGGKLTTYRRMAQDALDALVGSGRLAAGPCRTAGLPLLGAGSPAQLRGLDAPTRLVRRFGTDAPLVLDAARAVTGLTDDELLAPLSDTVPVTLAELVFGVTHEGAHDVDDLLDRRTRVGLVEADRRATGPHAERALALVRASRRTPARALPHL</sequence>
<evidence type="ECO:0000256" key="7">
    <source>
        <dbReference type="SAM" id="MobiDB-lite"/>
    </source>
</evidence>
<dbReference type="InterPro" id="IPR036188">
    <property type="entry name" value="FAD/NAD-bd_sf"/>
</dbReference>
<feature type="domain" description="FAD dependent oxidoreductase" evidence="8">
    <location>
        <begin position="226"/>
        <end position="585"/>
    </location>
</feature>
<dbReference type="Gene3D" id="1.10.8.870">
    <property type="entry name" value="Alpha-glycerophosphate oxidase, cap domain"/>
    <property type="match status" value="1"/>
</dbReference>
<accession>A0ABR8MPE4</accession>
<dbReference type="InterPro" id="IPR038299">
    <property type="entry name" value="DAO_C_sf"/>
</dbReference>